<feature type="transmembrane region" description="Helical" evidence="6">
    <location>
        <begin position="210"/>
        <end position="235"/>
    </location>
</feature>
<dbReference type="GO" id="GO:0015297">
    <property type="term" value="F:antiporter activity"/>
    <property type="evidence" value="ECO:0007669"/>
    <property type="project" value="InterPro"/>
</dbReference>
<keyword evidence="4 6" id="KW-1133">Transmembrane helix</keyword>
<feature type="transmembrane region" description="Helical" evidence="6">
    <location>
        <begin position="438"/>
        <end position="457"/>
    </location>
</feature>
<gene>
    <name evidence="7" type="ORF">PECUL_23A052980</name>
</gene>
<evidence type="ECO:0000256" key="4">
    <source>
        <dbReference type="ARBA" id="ARBA00022989"/>
    </source>
</evidence>
<evidence type="ECO:0000313" key="7">
    <source>
        <dbReference type="EMBL" id="CAH2222670.1"/>
    </source>
</evidence>
<dbReference type="GO" id="GO:0042910">
    <property type="term" value="F:xenobiotic transmembrane transporter activity"/>
    <property type="evidence" value="ECO:0007669"/>
    <property type="project" value="InterPro"/>
</dbReference>
<comment type="subcellular location">
    <subcellularLocation>
        <location evidence="1">Membrane</location>
        <topology evidence="1">Multi-pass membrane protein</topology>
    </subcellularLocation>
</comment>
<dbReference type="PANTHER" id="PTHR11206">
    <property type="entry name" value="MULTIDRUG RESISTANCE PROTEIN"/>
    <property type="match status" value="1"/>
</dbReference>
<feature type="transmembrane region" description="Helical" evidence="6">
    <location>
        <begin position="181"/>
        <end position="198"/>
    </location>
</feature>
<feature type="transmembrane region" description="Helical" evidence="6">
    <location>
        <begin position="100"/>
        <end position="122"/>
    </location>
</feature>
<feature type="transmembrane region" description="Helical" evidence="6">
    <location>
        <begin position="142"/>
        <end position="161"/>
    </location>
</feature>
<evidence type="ECO:0000256" key="3">
    <source>
        <dbReference type="ARBA" id="ARBA00022692"/>
    </source>
</evidence>
<feature type="transmembrane region" description="Helical" evidence="6">
    <location>
        <begin position="324"/>
        <end position="345"/>
    </location>
</feature>
<feature type="transmembrane region" description="Helical" evidence="6">
    <location>
        <begin position="72"/>
        <end position="94"/>
    </location>
</feature>
<evidence type="ECO:0000256" key="2">
    <source>
        <dbReference type="ARBA" id="ARBA00010199"/>
    </source>
</evidence>
<dbReference type="NCBIfam" id="TIGR00797">
    <property type="entry name" value="matE"/>
    <property type="match status" value="1"/>
</dbReference>
<feature type="transmembrane region" description="Helical" evidence="6">
    <location>
        <begin position="365"/>
        <end position="384"/>
    </location>
</feature>
<sequence>MHRQSPVCRAGPADCCTMSGMEMSDGDRTMECSLLRDQFGRLHLFIMRHVRRLLPAGFTGELKKQGALAGPVFLSQTMVILLNLVSSVFCGHLGKIELDSVILAVAVINVTGISIGAGLSSACDTLISQTYGGKNLKRVGTILQRGVLILLLFCFPCWAIFINTEHILLLFRQNPDVARLTQLYVMIFIPALPAVFLYQLQTRYLQNQGIIWPQVLTGIAVNIINASINAILLYVLKLGVVGSAVANAISQTAMSALLFTYIVMKKLHVETWDGWSKACLQEWGPFIRLAIPSMLMMCIEWWSFELGGFLAGLISVVELGAQAIMLELATAAYMIPVGFSVAASVRVGNALGAGDVKQAKLSAKVAIMCTGFFALVCGVLMAGLKDHVAYIFTSDREIVVLVSRLMLIFAPFHALDAMAGTCGGVLRGTGKQKIGAIMNAVGYYIFGLPIGISLMFAAKLGVVGLWTGMITCVFLQASLYLAFVLRLNWNKAAEEARVRAGVKLEKPESAPNIPQNASNCDDMDVNGDMPPSDPKYVEGHQDIGYIILPDTDNTDKHTDQLVQQDDSVMNATNVVGEILSVKQLILWRGMAVVAAVASLIIGVMIKCLIGDG</sequence>
<evidence type="ECO:0000256" key="5">
    <source>
        <dbReference type="ARBA" id="ARBA00023136"/>
    </source>
</evidence>
<comment type="similarity">
    <text evidence="2 6">Belongs to the multi antimicrobial extrusion (MATE) (TC 2.A.66.1) family.</text>
</comment>
<keyword evidence="8" id="KW-1185">Reference proteome</keyword>
<feature type="transmembrane region" description="Helical" evidence="6">
    <location>
        <begin position="585"/>
        <end position="605"/>
    </location>
</feature>
<evidence type="ECO:0000313" key="8">
    <source>
        <dbReference type="Proteomes" id="UP001295444"/>
    </source>
</evidence>
<dbReference type="InterPro" id="IPR045069">
    <property type="entry name" value="MATE_euk"/>
</dbReference>
<dbReference type="EMBL" id="OW240912">
    <property type="protein sequence ID" value="CAH2222670.1"/>
    <property type="molecule type" value="Genomic_DNA"/>
</dbReference>
<dbReference type="Proteomes" id="UP001295444">
    <property type="component" value="Chromosome 01"/>
</dbReference>
<keyword evidence="3 6" id="KW-0812">Transmembrane</keyword>
<dbReference type="InterPro" id="IPR002528">
    <property type="entry name" value="MATE_fam"/>
</dbReference>
<name>A0AAD1R3I5_PELCU</name>
<dbReference type="GO" id="GO:1990961">
    <property type="term" value="P:xenobiotic detoxification by transmembrane export across the plasma membrane"/>
    <property type="evidence" value="ECO:0007669"/>
    <property type="project" value="InterPro"/>
</dbReference>
<dbReference type="AlphaFoldDB" id="A0AAD1R3I5"/>
<feature type="transmembrane region" description="Helical" evidence="6">
    <location>
        <begin position="404"/>
        <end position="426"/>
    </location>
</feature>
<dbReference type="Pfam" id="PF01554">
    <property type="entry name" value="MatE"/>
    <property type="match status" value="2"/>
</dbReference>
<feature type="transmembrane region" description="Helical" evidence="6">
    <location>
        <begin position="463"/>
        <end position="485"/>
    </location>
</feature>
<reference evidence="7" key="1">
    <citation type="submission" date="2022-03" db="EMBL/GenBank/DDBJ databases">
        <authorList>
            <person name="Alioto T."/>
            <person name="Alioto T."/>
            <person name="Gomez Garrido J."/>
        </authorList>
    </citation>
    <scope>NUCLEOTIDE SEQUENCE</scope>
</reference>
<organism evidence="7 8">
    <name type="scientific">Pelobates cultripes</name>
    <name type="common">Western spadefoot toad</name>
    <dbReference type="NCBI Taxonomy" id="61616"/>
    <lineage>
        <taxon>Eukaryota</taxon>
        <taxon>Metazoa</taxon>
        <taxon>Chordata</taxon>
        <taxon>Craniata</taxon>
        <taxon>Vertebrata</taxon>
        <taxon>Euteleostomi</taxon>
        <taxon>Amphibia</taxon>
        <taxon>Batrachia</taxon>
        <taxon>Anura</taxon>
        <taxon>Pelobatoidea</taxon>
        <taxon>Pelobatidae</taxon>
        <taxon>Pelobates</taxon>
    </lineage>
</organism>
<keyword evidence="5 6" id="KW-0472">Membrane</keyword>
<proteinExistence type="inferred from homology"/>
<evidence type="ECO:0000256" key="6">
    <source>
        <dbReference type="RuleBase" id="RU004914"/>
    </source>
</evidence>
<protein>
    <recommendedName>
        <fullName evidence="6">Multidrug and toxin extrusion protein</fullName>
    </recommendedName>
</protein>
<feature type="transmembrane region" description="Helical" evidence="6">
    <location>
        <begin position="241"/>
        <end position="264"/>
    </location>
</feature>
<accession>A0AAD1R3I5</accession>
<evidence type="ECO:0000256" key="1">
    <source>
        <dbReference type="ARBA" id="ARBA00004141"/>
    </source>
</evidence>
<dbReference type="GO" id="GO:0016020">
    <property type="term" value="C:membrane"/>
    <property type="evidence" value="ECO:0007669"/>
    <property type="project" value="UniProtKB-SubCell"/>
</dbReference>
<dbReference type="CDD" id="cd13132">
    <property type="entry name" value="MATE_eukaryotic"/>
    <property type="match status" value="1"/>
</dbReference>
<feature type="transmembrane region" description="Helical" evidence="6">
    <location>
        <begin position="285"/>
        <end position="304"/>
    </location>
</feature>